<accession>A0A0F9CNP6</accession>
<gene>
    <name evidence="2" type="ORF">LCGC14_2587700</name>
</gene>
<sequence length="68" mass="7457">MNVSIGPHVGAGRNPDYDPRADAIDAIAEHLAEDDTAYTVADEAIRQAERIMKALDRRGLRVVERGVQ</sequence>
<protein>
    <submittedName>
        <fullName evidence="2">Uncharacterized protein</fullName>
    </submittedName>
</protein>
<name>A0A0F9CNP6_9ZZZZ</name>
<organism evidence="2">
    <name type="scientific">marine sediment metagenome</name>
    <dbReference type="NCBI Taxonomy" id="412755"/>
    <lineage>
        <taxon>unclassified sequences</taxon>
        <taxon>metagenomes</taxon>
        <taxon>ecological metagenomes</taxon>
    </lineage>
</organism>
<proteinExistence type="predicted"/>
<comment type="caution">
    <text evidence="2">The sequence shown here is derived from an EMBL/GenBank/DDBJ whole genome shotgun (WGS) entry which is preliminary data.</text>
</comment>
<feature type="region of interest" description="Disordered" evidence="1">
    <location>
        <begin position="1"/>
        <end position="20"/>
    </location>
</feature>
<evidence type="ECO:0000256" key="1">
    <source>
        <dbReference type="SAM" id="MobiDB-lite"/>
    </source>
</evidence>
<evidence type="ECO:0000313" key="2">
    <source>
        <dbReference type="EMBL" id="KKL07266.1"/>
    </source>
</evidence>
<dbReference type="EMBL" id="LAZR01043358">
    <property type="protein sequence ID" value="KKL07266.1"/>
    <property type="molecule type" value="Genomic_DNA"/>
</dbReference>
<dbReference type="AlphaFoldDB" id="A0A0F9CNP6"/>
<reference evidence="2" key="1">
    <citation type="journal article" date="2015" name="Nature">
        <title>Complex archaea that bridge the gap between prokaryotes and eukaryotes.</title>
        <authorList>
            <person name="Spang A."/>
            <person name="Saw J.H."/>
            <person name="Jorgensen S.L."/>
            <person name="Zaremba-Niedzwiedzka K."/>
            <person name="Martijn J."/>
            <person name="Lind A.E."/>
            <person name="van Eijk R."/>
            <person name="Schleper C."/>
            <person name="Guy L."/>
            <person name="Ettema T.J."/>
        </authorList>
    </citation>
    <scope>NUCLEOTIDE SEQUENCE</scope>
</reference>